<evidence type="ECO:0000256" key="2">
    <source>
        <dbReference type="ARBA" id="ARBA00023315"/>
    </source>
</evidence>
<proteinExistence type="predicted"/>
<protein>
    <submittedName>
        <fullName evidence="4">N-acetyltransferase</fullName>
    </submittedName>
</protein>
<evidence type="ECO:0000259" key="3">
    <source>
        <dbReference type="PROSITE" id="PS51186"/>
    </source>
</evidence>
<dbReference type="InterPro" id="IPR016181">
    <property type="entry name" value="Acyl_CoA_acyltransferase"/>
</dbReference>
<dbReference type="Proteomes" id="UP000629025">
    <property type="component" value="Unassembled WGS sequence"/>
</dbReference>
<keyword evidence="1" id="KW-0808">Transferase</keyword>
<organism evidence="4 5">
    <name type="scientific">Marinobacterium zhoushanense</name>
    <dbReference type="NCBI Taxonomy" id="1679163"/>
    <lineage>
        <taxon>Bacteria</taxon>
        <taxon>Pseudomonadati</taxon>
        <taxon>Pseudomonadota</taxon>
        <taxon>Gammaproteobacteria</taxon>
        <taxon>Oceanospirillales</taxon>
        <taxon>Oceanospirillaceae</taxon>
        <taxon>Marinobacterium</taxon>
    </lineage>
</organism>
<gene>
    <name evidence="4" type="ORF">GCM10011352_16680</name>
</gene>
<name>A0ABQ1K8V4_9GAMM</name>
<reference evidence="5" key="1">
    <citation type="journal article" date="2019" name="Int. J. Syst. Evol. Microbiol.">
        <title>The Global Catalogue of Microorganisms (GCM) 10K type strain sequencing project: providing services to taxonomists for standard genome sequencing and annotation.</title>
        <authorList>
            <consortium name="The Broad Institute Genomics Platform"/>
            <consortium name="The Broad Institute Genome Sequencing Center for Infectious Disease"/>
            <person name="Wu L."/>
            <person name="Ma J."/>
        </authorList>
    </citation>
    <scope>NUCLEOTIDE SEQUENCE [LARGE SCALE GENOMIC DNA]</scope>
    <source>
        <strain evidence="5">CGMCC 1.15341</strain>
    </source>
</reference>
<dbReference type="PROSITE" id="PS51186">
    <property type="entry name" value="GNAT"/>
    <property type="match status" value="1"/>
</dbReference>
<feature type="domain" description="N-acetyltransferase" evidence="3">
    <location>
        <begin position="8"/>
        <end position="153"/>
    </location>
</feature>
<dbReference type="CDD" id="cd04301">
    <property type="entry name" value="NAT_SF"/>
    <property type="match status" value="1"/>
</dbReference>
<dbReference type="SUPFAM" id="SSF55729">
    <property type="entry name" value="Acyl-CoA N-acyltransferases (Nat)"/>
    <property type="match status" value="1"/>
</dbReference>
<dbReference type="Gene3D" id="3.40.630.30">
    <property type="match status" value="1"/>
</dbReference>
<dbReference type="Pfam" id="PF00583">
    <property type="entry name" value="Acetyltransf_1"/>
    <property type="match status" value="1"/>
</dbReference>
<evidence type="ECO:0000313" key="4">
    <source>
        <dbReference type="EMBL" id="GGB91299.1"/>
    </source>
</evidence>
<comment type="caution">
    <text evidence="4">The sequence shown here is derived from an EMBL/GenBank/DDBJ whole genome shotgun (WGS) entry which is preliminary data.</text>
</comment>
<evidence type="ECO:0000313" key="5">
    <source>
        <dbReference type="Proteomes" id="UP000629025"/>
    </source>
</evidence>
<dbReference type="InterPro" id="IPR000182">
    <property type="entry name" value="GNAT_dom"/>
</dbReference>
<keyword evidence="2" id="KW-0012">Acyltransferase</keyword>
<dbReference type="RefSeq" id="WP_188747221.1">
    <property type="nucleotide sequence ID" value="NZ_BMIJ01000003.1"/>
</dbReference>
<evidence type="ECO:0000256" key="1">
    <source>
        <dbReference type="ARBA" id="ARBA00022679"/>
    </source>
</evidence>
<dbReference type="EMBL" id="BMIJ01000003">
    <property type="protein sequence ID" value="GGB91299.1"/>
    <property type="molecule type" value="Genomic_DNA"/>
</dbReference>
<sequence>MSSKNAAAAIDTASIEDLPDLIDLFDLYRTFYDYASDRDKAALFLRERLEQGSSIILLARLQEQAVGFVQCYPAHSSLECRPSWLLSDLYVAETFRGLGIGSALLEAAQNIAREAGCCVVELFTAKTNTAARQLYEMQGYREDREFLHYELFL</sequence>
<dbReference type="PANTHER" id="PTHR43877:SF2">
    <property type="entry name" value="AMINOALKYLPHOSPHONATE N-ACETYLTRANSFERASE-RELATED"/>
    <property type="match status" value="1"/>
</dbReference>
<keyword evidence="5" id="KW-1185">Reference proteome</keyword>
<accession>A0ABQ1K8V4</accession>
<dbReference type="InterPro" id="IPR050832">
    <property type="entry name" value="Bact_Acetyltransf"/>
</dbReference>
<dbReference type="PANTHER" id="PTHR43877">
    <property type="entry name" value="AMINOALKYLPHOSPHONATE N-ACETYLTRANSFERASE-RELATED-RELATED"/>
    <property type="match status" value="1"/>
</dbReference>